<proteinExistence type="predicted"/>
<reference evidence="2" key="1">
    <citation type="submission" date="2018-02" db="EMBL/GenBank/DDBJ databases">
        <authorList>
            <person name="Cohen D.B."/>
            <person name="Kent A.D."/>
        </authorList>
    </citation>
    <scope>NUCLEOTIDE SEQUENCE</scope>
</reference>
<dbReference type="EMBL" id="OIVN01004680">
    <property type="protein sequence ID" value="SPD18755.1"/>
    <property type="molecule type" value="Genomic_DNA"/>
</dbReference>
<gene>
    <name evidence="2" type="ORF">FSB_LOCUS46637</name>
</gene>
<protein>
    <submittedName>
        <fullName evidence="2">Uncharacterized protein</fullName>
    </submittedName>
</protein>
<evidence type="ECO:0000256" key="1">
    <source>
        <dbReference type="SAM" id="MobiDB-lite"/>
    </source>
</evidence>
<name>A0A2N9I336_FAGSY</name>
<evidence type="ECO:0000313" key="2">
    <source>
        <dbReference type="EMBL" id="SPD18755.1"/>
    </source>
</evidence>
<organism evidence="2">
    <name type="scientific">Fagus sylvatica</name>
    <name type="common">Beechnut</name>
    <dbReference type="NCBI Taxonomy" id="28930"/>
    <lineage>
        <taxon>Eukaryota</taxon>
        <taxon>Viridiplantae</taxon>
        <taxon>Streptophyta</taxon>
        <taxon>Embryophyta</taxon>
        <taxon>Tracheophyta</taxon>
        <taxon>Spermatophyta</taxon>
        <taxon>Magnoliopsida</taxon>
        <taxon>eudicotyledons</taxon>
        <taxon>Gunneridae</taxon>
        <taxon>Pentapetalae</taxon>
        <taxon>rosids</taxon>
        <taxon>fabids</taxon>
        <taxon>Fagales</taxon>
        <taxon>Fagaceae</taxon>
        <taxon>Fagus</taxon>
    </lineage>
</organism>
<sequence>MERADSQAHDYGKGLVFFINQQPWYLPPGKRLRQHQWKQRMMKKKAGPPRCPLVTVDSSTKPSVAAPAEARSD</sequence>
<accession>A0A2N9I336</accession>
<dbReference type="AlphaFoldDB" id="A0A2N9I336"/>
<feature type="region of interest" description="Disordered" evidence="1">
    <location>
        <begin position="41"/>
        <end position="73"/>
    </location>
</feature>